<evidence type="ECO:0000313" key="1">
    <source>
        <dbReference type="EMBL" id="KAK4769292.1"/>
    </source>
</evidence>
<dbReference type="AlphaFoldDB" id="A0AAN7QIV6"/>
<reference evidence="1 2" key="1">
    <citation type="journal article" date="2023" name="Hortic Res">
        <title>Pangenome of water caltrop reveals structural variations and asymmetric subgenome divergence after allopolyploidization.</title>
        <authorList>
            <person name="Zhang X."/>
            <person name="Chen Y."/>
            <person name="Wang L."/>
            <person name="Yuan Y."/>
            <person name="Fang M."/>
            <person name="Shi L."/>
            <person name="Lu R."/>
            <person name="Comes H.P."/>
            <person name="Ma Y."/>
            <person name="Chen Y."/>
            <person name="Huang G."/>
            <person name="Zhou Y."/>
            <person name="Zheng Z."/>
            <person name="Qiu Y."/>
        </authorList>
    </citation>
    <scope>NUCLEOTIDE SEQUENCE [LARGE SCALE GENOMIC DNA]</scope>
    <source>
        <strain evidence="1">F231</strain>
    </source>
</reference>
<gene>
    <name evidence="1" type="ORF">SAY86_027442</name>
</gene>
<organism evidence="1 2">
    <name type="scientific">Trapa natans</name>
    <name type="common">Water chestnut</name>
    <dbReference type="NCBI Taxonomy" id="22666"/>
    <lineage>
        <taxon>Eukaryota</taxon>
        <taxon>Viridiplantae</taxon>
        <taxon>Streptophyta</taxon>
        <taxon>Embryophyta</taxon>
        <taxon>Tracheophyta</taxon>
        <taxon>Spermatophyta</taxon>
        <taxon>Magnoliopsida</taxon>
        <taxon>eudicotyledons</taxon>
        <taxon>Gunneridae</taxon>
        <taxon>Pentapetalae</taxon>
        <taxon>rosids</taxon>
        <taxon>malvids</taxon>
        <taxon>Myrtales</taxon>
        <taxon>Lythraceae</taxon>
        <taxon>Trapa</taxon>
    </lineage>
</organism>
<name>A0AAN7QIV6_TRANT</name>
<proteinExistence type="predicted"/>
<comment type="caution">
    <text evidence="1">The sequence shown here is derived from an EMBL/GenBank/DDBJ whole genome shotgun (WGS) entry which is preliminary data.</text>
</comment>
<protein>
    <submittedName>
        <fullName evidence="1">Uncharacterized protein</fullName>
    </submittedName>
</protein>
<keyword evidence="2" id="KW-1185">Reference proteome</keyword>
<accession>A0AAN7QIV6</accession>
<dbReference type="Proteomes" id="UP001346149">
    <property type="component" value="Unassembled WGS sequence"/>
</dbReference>
<sequence length="121" mass="13619">MPTHHFSASRRWRETEPVVVNSASGVSIGKLRFLISEGGTGYIYETVLRPFVTNHETDLEKKLPEWRAKAWDLAIYYLQNCSDLGQSAIFQVLEYTAGQSGKSSKSSNKARLALYSFCPLD</sequence>
<dbReference type="EMBL" id="JAXQNO010000021">
    <property type="protein sequence ID" value="KAK4769292.1"/>
    <property type="molecule type" value="Genomic_DNA"/>
</dbReference>
<evidence type="ECO:0000313" key="2">
    <source>
        <dbReference type="Proteomes" id="UP001346149"/>
    </source>
</evidence>